<proteinExistence type="predicted"/>
<evidence type="ECO:0000313" key="1">
    <source>
        <dbReference type="EMBL" id="WAR29934.1"/>
    </source>
</evidence>
<accession>A0ABY7G997</accession>
<gene>
    <name evidence="1" type="ORF">MAR_003502</name>
</gene>
<dbReference type="Proteomes" id="UP001164746">
    <property type="component" value="Chromosome 16"/>
</dbReference>
<reference evidence="1" key="1">
    <citation type="submission" date="2022-11" db="EMBL/GenBank/DDBJ databases">
        <title>Centuries of genome instability and evolution in soft-shell clam transmissible cancer (bioRxiv).</title>
        <authorList>
            <person name="Hart S.F.M."/>
            <person name="Yonemitsu M.A."/>
            <person name="Giersch R.M."/>
            <person name="Beal B.F."/>
            <person name="Arriagada G."/>
            <person name="Davis B.W."/>
            <person name="Ostrander E.A."/>
            <person name="Goff S.P."/>
            <person name="Metzger M.J."/>
        </authorList>
    </citation>
    <scope>NUCLEOTIDE SEQUENCE</scope>
    <source>
        <strain evidence="1">MELC-2E11</strain>
        <tissue evidence="1">Siphon/mantle</tissue>
    </source>
</reference>
<sequence>MWCCLYILCSDLQSESSRKGVKCVVLRFRKSSMLHLMKFLTRQKPCRCKNCVAGFVSKPHLNAHSRTALFMLDLRCCFFMEKIHIGNKVIKVWTYGDTFL</sequence>
<organism evidence="1 2">
    <name type="scientific">Mya arenaria</name>
    <name type="common">Soft-shell clam</name>
    <dbReference type="NCBI Taxonomy" id="6604"/>
    <lineage>
        <taxon>Eukaryota</taxon>
        <taxon>Metazoa</taxon>
        <taxon>Spiralia</taxon>
        <taxon>Lophotrochozoa</taxon>
        <taxon>Mollusca</taxon>
        <taxon>Bivalvia</taxon>
        <taxon>Autobranchia</taxon>
        <taxon>Heteroconchia</taxon>
        <taxon>Euheterodonta</taxon>
        <taxon>Imparidentia</taxon>
        <taxon>Neoheterodontei</taxon>
        <taxon>Myida</taxon>
        <taxon>Myoidea</taxon>
        <taxon>Myidae</taxon>
        <taxon>Mya</taxon>
    </lineage>
</organism>
<evidence type="ECO:0000313" key="2">
    <source>
        <dbReference type="Proteomes" id="UP001164746"/>
    </source>
</evidence>
<keyword evidence="2" id="KW-1185">Reference proteome</keyword>
<protein>
    <recommendedName>
        <fullName evidence="3">C2H2-type domain-containing protein</fullName>
    </recommendedName>
</protein>
<evidence type="ECO:0008006" key="3">
    <source>
        <dbReference type="Google" id="ProtNLM"/>
    </source>
</evidence>
<name>A0ABY7G997_MYAAR</name>
<dbReference type="EMBL" id="CP111027">
    <property type="protein sequence ID" value="WAR29934.1"/>
    <property type="molecule type" value="Genomic_DNA"/>
</dbReference>